<evidence type="ECO:0000313" key="1">
    <source>
        <dbReference type="EMBL" id="KAI0027249.1"/>
    </source>
</evidence>
<sequence>MQHSQHQEGADTVSSPALRRGMACSNCRLRKKKCDGIRPVCGPCENSGRPDCEFPTDAPSSTHELEQRVAVLRARLRGLRRVRAGPLSTKRTNTSSPGTGDDGSSTASDLSFEGPANPVAREVYEGRAGQIQTNLFSIPSAASNQHKPIFLSMLGLSKELIDKLFSAFFSRDQPLWFLHPARFRAAAMLPHGHPARVHPALEATVCLLGISDDDPPALETMLREHATSELGNPLSGKQALYVLQTYVLLGAYTLARGEFLVGQEHIASAASIVLVYGLHKGHLTRETLPYDTPPSALGTAPLALLAPPRDEVEEGERTLAFWTVFALERVWGSALGTPARIRNGDGGVFIEAPWPLEMKQYEQLWADYVLHGKDIIRRFLAGIAPESHSEEQCPLGRTVKAALLLEYANLLIAAPDGDTGDDAVATLEARIETLVASIGPVDLTEPRSRAAFVLVHGARMALHHQEGSVHPEALRAAQAIALSAQTLYPLERESLGFFEAAVGASCHVFSEARMADTPSIAQQEVTTALNAMLGILESWSLQSSFIAGMILAVQLDRLQGYLSALDLLV</sequence>
<comment type="caution">
    <text evidence="1">The sequence shown here is derived from an EMBL/GenBank/DDBJ whole genome shotgun (WGS) entry which is preliminary data.</text>
</comment>
<protein>
    <submittedName>
        <fullName evidence="1">Uncharacterized protein</fullName>
    </submittedName>
</protein>
<dbReference type="Proteomes" id="UP000814128">
    <property type="component" value="Unassembled WGS sequence"/>
</dbReference>
<gene>
    <name evidence="1" type="ORF">K488DRAFT_74690</name>
</gene>
<evidence type="ECO:0000313" key="2">
    <source>
        <dbReference type="Proteomes" id="UP000814128"/>
    </source>
</evidence>
<accession>A0ACB8Q636</accession>
<keyword evidence="2" id="KW-1185">Reference proteome</keyword>
<dbReference type="EMBL" id="MU273951">
    <property type="protein sequence ID" value="KAI0027249.1"/>
    <property type="molecule type" value="Genomic_DNA"/>
</dbReference>
<reference evidence="1" key="2">
    <citation type="journal article" date="2022" name="New Phytol.">
        <title>Evolutionary transition to the ectomycorrhizal habit in the genomes of a hyperdiverse lineage of mushroom-forming fungi.</title>
        <authorList>
            <person name="Looney B."/>
            <person name="Miyauchi S."/>
            <person name="Morin E."/>
            <person name="Drula E."/>
            <person name="Courty P.E."/>
            <person name="Kohler A."/>
            <person name="Kuo A."/>
            <person name="LaButti K."/>
            <person name="Pangilinan J."/>
            <person name="Lipzen A."/>
            <person name="Riley R."/>
            <person name="Andreopoulos W."/>
            <person name="He G."/>
            <person name="Johnson J."/>
            <person name="Nolan M."/>
            <person name="Tritt A."/>
            <person name="Barry K.W."/>
            <person name="Grigoriev I.V."/>
            <person name="Nagy L.G."/>
            <person name="Hibbett D."/>
            <person name="Henrissat B."/>
            <person name="Matheny P.B."/>
            <person name="Labbe J."/>
            <person name="Martin F.M."/>
        </authorList>
    </citation>
    <scope>NUCLEOTIDE SEQUENCE</scope>
    <source>
        <strain evidence="1">EC-137</strain>
    </source>
</reference>
<organism evidence="1 2">
    <name type="scientific">Vararia minispora EC-137</name>
    <dbReference type="NCBI Taxonomy" id="1314806"/>
    <lineage>
        <taxon>Eukaryota</taxon>
        <taxon>Fungi</taxon>
        <taxon>Dikarya</taxon>
        <taxon>Basidiomycota</taxon>
        <taxon>Agaricomycotina</taxon>
        <taxon>Agaricomycetes</taxon>
        <taxon>Russulales</taxon>
        <taxon>Lachnocladiaceae</taxon>
        <taxon>Vararia</taxon>
    </lineage>
</organism>
<proteinExistence type="predicted"/>
<name>A0ACB8Q636_9AGAM</name>
<reference evidence="1" key="1">
    <citation type="submission" date="2021-02" db="EMBL/GenBank/DDBJ databases">
        <authorList>
            <consortium name="DOE Joint Genome Institute"/>
            <person name="Ahrendt S."/>
            <person name="Looney B.P."/>
            <person name="Miyauchi S."/>
            <person name="Morin E."/>
            <person name="Drula E."/>
            <person name="Courty P.E."/>
            <person name="Chicoki N."/>
            <person name="Fauchery L."/>
            <person name="Kohler A."/>
            <person name="Kuo A."/>
            <person name="Labutti K."/>
            <person name="Pangilinan J."/>
            <person name="Lipzen A."/>
            <person name="Riley R."/>
            <person name="Andreopoulos W."/>
            <person name="He G."/>
            <person name="Johnson J."/>
            <person name="Barry K.W."/>
            <person name="Grigoriev I.V."/>
            <person name="Nagy L."/>
            <person name="Hibbett D."/>
            <person name="Henrissat B."/>
            <person name="Matheny P.B."/>
            <person name="Labbe J."/>
            <person name="Martin F."/>
        </authorList>
    </citation>
    <scope>NUCLEOTIDE SEQUENCE</scope>
    <source>
        <strain evidence="1">EC-137</strain>
    </source>
</reference>